<gene>
    <name evidence="2" type="ORF">RRF57_013408</name>
</gene>
<protein>
    <submittedName>
        <fullName evidence="2">Uncharacterized protein</fullName>
    </submittedName>
</protein>
<evidence type="ECO:0000313" key="2">
    <source>
        <dbReference type="EMBL" id="KAK5637693.1"/>
    </source>
</evidence>
<dbReference type="AlphaFoldDB" id="A0AAN7UY22"/>
<dbReference type="EMBL" id="JAWHQM010000248">
    <property type="protein sequence ID" value="KAK5637693.1"/>
    <property type="molecule type" value="Genomic_DNA"/>
</dbReference>
<name>A0AAN7UY22_9PEZI</name>
<proteinExistence type="predicted"/>
<sequence length="206" mass="22979">MTNNLRSLLVGADGLLPRIEWLAGKLEEIEATNSNIGNLNARILLTLLQNNCNNPKQIVDREQVSLRTGNGELERRKVELESSQRELATGQEALKADRERLEGEKQVLAAERESLNSEKDQFEAGKTELEAASAELISQKEAFLVVQTAVERDKDEVEDDKVQLDEKRKAIETSTSAQQELDARWDEKIDSILGELKGLNLSTGLP</sequence>
<accession>A0AAN7UY22</accession>
<evidence type="ECO:0000256" key="1">
    <source>
        <dbReference type="SAM" id="MobiDB-lite"/>
    </source>
</evidence>
<organism evidence="2 3">
    <name type="scientific">Xylaria bambusicola</name>
    <dbReference type="NCBI Taxonomy" id="326684"/>
    <lineage>
        <taxon>Eukaryota</taxon>
        <taxon>Fungi</taxon>
        <taxon>Dikarya</taxon>
        <taxon>Ascomycota</taxon>
        <taxon>Pezizomycotina</taxon>
        <taxon>Sordariomycetes</taxon>
        <taxon>Xylariomycetidae</taxon>
        <taxon>Xylariales</taxon>
        <taxon>Xylariaceae</taxon>
        <taxon>Xylaria</taxon>
    </lineage>
</organism>
<keyword evidence="3" id="KW-1185">Reference proteome</keyword>
<evidence type="ECO:0000313" key="3">
    <source>
        <dbReference type="Proteomes" id="UP001305414"/>
    </source>
</evidence>
<reference evidence="2 3" key="1">
    <citation type="submission" date="2023-10" db="EMBL/GenBank/DDBJ databases">
        <title>Draft genome sequence of Xylaria bambusicola isolate GMP-LS, the root and basal stem rot pathogen of sugarcane in Indonesia.</title>
        <authorList>
            <person name="Selvaraj P."/>
            <person name="Muralishankar V."/>
            <person name="Muruganantham S."/>
            <person name="Sp S."/>
            <person name="Haryani S."/>
            <person name="Lau K.J.X."/>
            <person name="Naqvi N.I."/>
        </authorList>
    </citation>
    <scope>NUCLEOTIDE SEQUENCE [LARGE SCALE GENOMIC DNA]</scope>
    <source>
        <strain evidence="2">GMP-LS</strain>
    </source>
</reference>
<dbReference type="Proteomes" id="UP001305414">
    <property type="component" value="Unassembled WGS sequence"/>
</dbReference>
<feature type="region of interest" description="Disordered" evidence="1">
    <location>
        <begin position="78"/>
        <end position="100"/>
    </location>
</feature>
<comment type="caution">
    <text evidence="2">The sequence shown here is derived from an EMBL/GenBank/DDBJ whole genome shotgun (WGS) entry which is preliminary data.</text>
</comment>